<sequence>MVQYTSTVTEKKKLSLSLCVRVEPFTVSIDCCILRITSLLCFQCRNRR</sequence>
<dbReference type="Proteomes" id="UP001295469">
    <property type="component" value="Chromosome C06"/>
</dbReference>
<organism evidence="1">
    <name type="scientific">Brassica napus</name>
    <name type="common">Rape</name>
    <dbReference type="NCBI Taxonomy" id="3708"/>
    <lineage>
        <taxon>Eukaryota</taxon>
        <taxon>Viridiplantae</taxon>
        <taxon>Streptophyta</taxon>
        <taxon>Embryophyta</taxon>
        <taxon>Tracheophyta</taxon>
        <taxon>Spermatophyta</taxon>
        <taxon>Magnoliopsida</taxon>
        <taxon>eudicotyledons</taxon>
        <taxon>Gunneridae</taxon>
        <taxon>Pentapetalae</taxon>
        <taxon>rosids</taxon>
        <taxon>malvids</taxon>
        <taxon>Brassicales</taxon>
        <taxon>Brassicaceae</taxon>
        <taxon>Brassiceae</taxon>
        <taxon>Brassica</taxon>
    </lineage>
</organism>
<protein>
    <submittedName>
        <fullName evidence="1">(rape) hypothetical protein</fullName>
    </submittedName>
</protein>
<dbReference type="AlphaFoldDB" id="A0A816QTV1"/>
<proteinExistence type="predicted"/>
<dbReference type="Gramene" id="CDX73217">
    <property type="protein sequence ID" value="CDX73217"/>
    <property type="gene ID" value="GSBRNA2T00103711001"/>
</dbReference>
<dbReference type="EMBL" id="HG994370">
    <property type="protein sequence ID" value="CAF2065114.1"/>
    <property type="molecule type" value="Genomic_DNA"/>
</dbReference>
<reference evidence="1" key="1">
    <citation type="submission" date="2021-01" db="EMBL/GenBank/DDBJ databases">
        <authorList>
            <consortium name="Genoscope - CEA"/>
            <person name="William W."/>
        </authorList>
    </citation>
    <scope>NUCLEOTIDE SEQUENCE</scope>
</reference>
<evidence type="ECO:0000313" key="1">
    <source>
        <dbReference type="EMBL" id="CAF2065114.1"/>
    </source>
</evidence>
<accession>A0A816QTV1</accession>
<name>A0A816QTV1_BRANA</name>
<gene>
    <name evidence="1" type="ORF">DARMORV10_C06P49930.1</name>
</gene>